<keyword evidence="4" id="KW-0732">Signal</keyword>
<dbReference type="PANTHER" id="PTHR34142:SF1">
    <property type="entry name" value="GLYCOSIDE HYDROLASE FAMILY 5 DOMAIN-CONTAINING PROTEIN"/>
    <property type="match status" value="1"/>
</dbReference>
<proteinExistence type="inferred from homology"/>
<name>V4PL20_9CAUL</name>
<dbReference type="PROSITE" id="PS00659">
    <property type="entry name" value="GLYCOSYL_HYDROL_F5"/>
    <property type="match status" value="1"/>
</dbReference>
<dbReference type="InterPro" id="IPR001547">
    <property type="entry name" value="Glyco_hydro_5"/>
</dbReference>
<evidence type="ECO:0000256" key="3">
    <source>
        <dbReference type="RuleBase" id="RU361153"/>
    </source>
</evidence>
<keyword evidence="7" id="KW-1185">Reference proteome</keyword>
<dbReference type="eggNOG" id="COG2730">
    <property type="taxonomic scope" value="Bacteria"/>
</dbReference>
<accession>V4PL20</accession>
<feature type="chain" id="PRO_5004725092" description="Glycoside hydrolase family 5 domain-containing protein" evidence="4">
    <location>
        <begin position="22"/>
        <end position="329"/>
    </location>
</feature>
<sequence length="329" mass="35635">MKLISVGLAALTLLMTTPVHAQTPVEAHGALSISGKHVVDAHGQTTALSGVSYFWSNTDFCQSGFYNPQSVAYFAKDWNVSVVRAAMGIDGPGGYAESPAANRARVKTIVDAAIAQGIYVIIDWHSHHADKAPQAAVTFFSDMARTYGQTPNVIYEIYNEPLRDVSWPNSIKPYAETVIDAIRAMDPDNLILVGTPTWDQDVDLAAADPIKGRRNIAYTLHFYAGTHKDDIRAKARTAIAADAPLFVSEWGSVNADGNGAAVPDETRKWFQFLKANCLSNANWAVSNKAEAASIFKPGVSPTGPWIDADLTPSGLLTRDLVRNWTADCR</sequence>
<dbReference type="RefSeq" id="WP_018081120.1">
    <property type="nucleotide sequence ID" value="NZ_AQWM01000004.1"/>
</dbReference>
<dbReference type="GO" id="GO:0004553">
    <property type="term" value="F:hydrolase activity, hydrolyzing O-glycosyl compounds"/>
    <property type="evidence" value="ECO:0007669"/>
    <property type="project" value="InterPro"/>
</dbReference>
<dbReference type="PATRIC" id="fig|1121022.4.peg.155"/>
<dbReference type="Gene3D" id="3.20.20.80">
    <property type="entry name" value="Glycosidases"/>
    <property type="match status" value="1"/>
</dbReference>
<gene>
    <name evidence="6" type="ORF">ABENE_00790</name>
</gene>
<dbReference type="Proteomes" id="UP000017837">
    <property type="component" value="Unassembled WGS sequence"/>
</dbReference>
<evidence type="ECO:0000256" key="4">
    <source>
        <dbReference type="SAM" id="SignalP"/>
    </source>
</evidence>
<dbReference type="Pfam" id="PF00150">
    <property type="entry name" value="Cellulase"/>
    <property type="match status" value="1"/>
</dbReference>
<comment type="caution">
    <text evidence="6">The sequence shown here is derived from an EMBL/GenBank/DDBJ whole genome shotgun (WGS) entry which is preliminary data.</text>
</comment>
<dbReference type="PANTHER" id="PTHR34142">
    <property type="entry name" value="ENDO-BETA-1,4-GLUCANASE A"/>
    <property type="match status" value="1"/>
</dbReference>
<reference evidence="6 7" key="1">
    <citation type="journal article" date="2014" name="Nature">
        <title>Sequential evolution of bacterial morphology by co-option of a developmental regulator.</title>
        <authorList>
            <person name="Jiang C."/>
            <person name="Brown P.J."/>
            <person name="Ducret A."/>
            <person name="Brun Y.V."/>
        </authorList>
    </citation>
    <scope>NUCLEOTIDE SEQUENCE [LARGE SCALE GENOMIC DNA]</scope>
    <source>
        <strain evidence="6 7">DSM 16100</strain>
    </source>
</reference>
<dbReference type="InterPro" id="IPR018087">
    <property type="entry name" value="Glyco_hydro_5_CS"/>
</dbReference>
<keyword evidence="2 3" id="KW-0326">Glycosidase</keyword>
<keyword evidence="1 3" id="KW-0378">Hydrolase</keyword>
<dbReference type="AlphaFoldDB" id="V4PL20"/>
<dbReference type="GO" id="GO:0000272">
    <property type="term" value="P:polysaccharide catabolic process"/>
    <property type="evidence" value="ECO:0007669"/>
    <property type="project" value="InterPro"/>
</dbReference>
<evidence type="ECO:0000256" key="2">
    <source>
        <dbReference type="ARBA" id="ARBA00023295"/>
    </source>
</evidence>
<evidence type="ECO:0000313" key="7">
    <source>
        <dbReference type="Proteomes" id="UP000017837"/>
    </source>
</evidence>
<evidence type="ECO:0000259" key="5">
    <source>
        <dbReference type="Pfam" id="PF00150"/>
    </source>
</evidence>
<protein>
    <recommendedName>
        <fullName evidence="5">Glycoside hydrolase family 5 domain-containing protein</fullName>
    </recommendedName>
</protein>
<feature type="signal peptide" evidence="4">
    <location>
        <begin position="1"/>
        <end position="21"/>
    </location>
</feature>
<dbReference type="EMBL" id="AWGB01000001">
    <property type="protein sequence ID" value="ESQ94662.1"/>
    <property type="molecule type" value="Genomic_DNA"/>
</dbReference>
<organism evidence="6 7">
    <name type="scientific">Asticcacaulis benevestitus DSM 16100 = ATCC BAA-896</name>
    <dbReference type="NCBI Taxonomy" id="1121022"/>
    <lineage>
        <taxon>Bacteria</taxon>
        <taxon>Pseudomonadati</taxon>
        <taxon>Pseudomonadota</taxon>
        <taxon>Alphaproteobacteria</taxon>
        <taxon>Caulobacterales</taxon>
        <taxon>Caulobacteraceae</taxon>
        <taxon>Asticcacaulis</taxon>
    </lineage>
</organism>
<dbReference type="SUPFAM" id="SSF51445">
    <property type="entry name" value="(Trans)glycosidases"/>
    <property type="match status" value="1"/>
</dbReference>
<feature type="domain" description="Glycoside hydrolase family 5" evidence="5">
    <location>
        <begin position="39"/>
        <end position="288"/>
    </location>
</feature>
<dbReference type="STRING" id="1121022.GCA_000376105_01452"/>
<evidence type="ECO:0000256" key="1">
    <source>
        <dbReference type="ARBA" id="ARBA00022801"/>
    </source>
</evidence>
<dbReference type="InterPro" id="IPR017853">
    <property type="entry name" value="GH"/>
</dbReference>
<comment type="similarity">
    <text evidence="3">Belongs to the glycosyl hydrolase 5 (cellulase A) family.</text>
</comment>
<evidence type="ECO:0000313" key="6">
    <source>
        <dbReference type="EMBL" id="ESQ94662.1"/>
    </source>
</evidence>